<comment type="caution">
    <text evidence="1">The sequence shown here is derived from an EMBL/GenBank/DDBJ whole genome shotgun (WGS) entry which is preliminary data.</text>
</comment>
<dbReference type="Proteomes" id="UP000814010">
    <property type="component" value="Unassembled WGS sequence"/>
</dbReference>
<sequence length="52" mass="5383">MILAAGRRSEPGEASLVCERVGMIAENASSETPSSRTMRIAAPVAPALRAEA</sequence>
<evidence type="ECO:0000313" key="2">
    <source>
        <dbReference type="Proteomes" id="UP000814010"/>
    </source>
</evidence>
<reference evidence="1" key="1">
    <citation type="submission" date="2019-11" db="EMBL/GenBank/DDBJ databases">
        <title>Epiphytic Pseudomonas syringae from cherry orchards.</title>
        <authorList>
            <person name="Hulin M.T."/>
        </authorList>
    </citation>
    <scope>NUCLEOTIDE SEQUENCE</scope>
    <source>
        <strain evidence="1">PA-2-5E</strain>
    </source>
</reference>
<dbReference type="EMBL" id="WKAE01000005">
    <property type="protein sequence ID" value="MCF5627887.1"/>
    <property type="molecule type" value="Genomic_DNA"/>
</dbReference>
<name>A0A9Q4A0K0_PSESX</name>
<accession>A0A9Q4A0K0</accession>
<organism evidence="1 2">
    <name type="scientific">Pseudomonas syringae</name>
    <dbReference type="NCBI Taxonomy" id="317"/>
    <lineage>
        <taxon>Bacteria</taxon>
        <taxon>Pseudomonadati</taxon>
        <taxon>Pseudomonadota</taxon>
        <taxon>Gammaproteobacteria</taxon>
        <taxon>Pseudomonadales</taxon>
        <taxon>Pseudomonadaceae</taxon>
        <taxon>Pseudomonas</taxon>
    </lineage>
</organism>
<gene>
    <name evidence="1" type="ORF">GIV53_00890</name>
</gene>
<evidence type="ECO:0000313" key="1">
    <source>
        <dbReference type="EMBL" id="MCF5627887.1"/>
    </source>
</evidence>
<protein>
    <submittedName>
        <fullName evidence="1">Uncharacterized protein</fullName>
    </submittedName>
</protein>
<dbReference type="AlphaFoldDB" id="A0A9Q4A0K0"/>
<proteinExistence type="predicted"/>